<comment type="caution">
    <text evidence="2">The sequence shown here is derived from an EMBL/GenBank/DDBJ whole genome shotgun (WGS) entry which is preliminary data.</text>
</comment>
<protein>
    <recommendedName>
        <fullName evidence="4">Adhesin domain-containing protein</fullName>
    </recommendedName>
</protein>
<sequence>MSQWSVTAPRKLTFDSPVRDLQVRIVNGTVNVVGTEEDSARLEVSELAGPPLVVTRNGSTLTVAYEDLPWKGFLKWLDRRAWRRSTVVSLAVPAGTRVEVGVVGAGAVVSGIRGSAVIRGVNGDTTLVGVSGPVRAETVSGSLEAQAVTGDLTFHSVSGDLTVVAGSGPSVRAETVSGSMIVDLDPDGPTDVGLTSVSGEIAIRLPHPADAEVEANTTSGVVSNAFEGLRVHGQWGAHKITGRLGAGTGSLRATTVSGSIALLRRPPRDEEEHPSWQAGPPHPPEPDTTTVTVTVTDPAPSSTPGSPTAPEAPGAPESVTAPGAATAPRPSSAPPKTPGAPSEAPTATDARTAPHQAPHPADHPPTAPGDNSVSGQDAAATGAPADGTTDKKVL</sequence>
<evidence type="ECO:0000313" key="2">
    <source>
        <dbReference type="EMBL" id="MCL3998055.1"/>
    </source>
</evidence>
<feature type="region of interest" description="Disordered" evidence="1">
    <location>
        <begin position="261"/>
        <end position="394"/>
    </location>
</feature>
<feature type="compositionally biased region" description="Low complexity" evidence="1">
    <location>
        <begin position="287"/>
        <end position="330"/>
    </location>
</feature>
<dbReference type="RefSeq" id="WP_249492763.1">
    <property type="nucleotide sequence ID" value="NZ_JAMCCK010000053.1"/>
</dbReference>
<keyword evidence="3" id="KW-1185">Reference proteome</keyword>
<evidence type="ECO:0008006" key="4">
    <source>
        <dbReference type="Google" id="ProtNLM"/>
    </source>
</evidence>
<organism evidence="2 3">
    <name type="scientific">Streptomyces lavenduligriseus</name>
    <dbReference type="NCBI Taxonomy" id="67315"/>
    <lineage>
        <taxon>Bacteria</taxon>
        <taxon>Bacillati</taxon>
        <taxon>Actinomycetota</taxon>
        <taxon>Actinomycetes</taxon>
        <taxon>Kitasatosporales</taxon>
        <taxon>Streptomycetaceae</taxon>
        <taxon>Streptomyces</taxon>
    </lineage>
</organism>
<evidence type="ECO:0000313" key="3">
    <source>
        <dbReference type="Proteomes" id="UP001202052"/>
    </source>
</evidence>
<accession>A0ABT0P2T6</accession>
<proteinExistence type="predicted"/>
<feature type="compositionally biased region" description="Low complexity" evidence="1">
    <location>
        <begin position="375"/>
        <end position="387"/>
    </location>
</feature>
<name>A0ABT0P2T6_9ACTN</name>
<dbReference type="EMBL" id="JAMCCK010000053">
    <property type="protein sequence ID" value="MCL3998055.1"/>
    <property type="molecule type" value="Genomic_DNA"/>
</dbReference>
<reference evidence="2 3" key="1">
    <citation type="submission" date="2022-05" db="EMBL/GenBank/DDBJ databases">
        <title>Genome Resource of Streptomyces lavenduligriseus GA1-1, a Strain with Broad-Spectrum Antifungal Activity against Phytopathogenic Fungi.</title>
        <authorList>
            <person name="Qi D."/>
        </authorList>
    </citation>
    <scope>NUCLEOTIDE SEQUENCE [LARGE SCALE GENOMIC DNA]</scope>
    <source>
        <strain evidence="2 3">GA1-1</strain>
    </source>
</reference>
<evidence type="ECO:0000256" key="1">
    <source>
        <dbReference type="SAM" id="MobiDB-lite"/>
    </source>
</evidence>
<dbReference type="Proteomes" id="UP001202052">
    <property type="component" value="Unassembled WGS sequence"/>
</dbReference>
<gene>
    <name evidence="2" type="ORF">M4438_31910</name>
</gene>